<dbReference type="SUPFAM" id="SSF55797">
    <property type="entry name" value="PR-1-like"/>
    <property type="match status" value="1"/>
</dbReference>
<dbReference type="InterPro" id="IPR035940">
    <property type="entry name" value="CAP_sf"/>
</dbReference>
<dbReference type="Pfam" id="PF00188">
    <property type="entry name" value="CAP"/>
    <property type="match status" value="1"/>
</dbReference>
<dbReference type="OMA" id="VAPIRWH"/>
<dbReference type="AlphaFoldDB" id="D8R230"/>
<dbReference type="KEGG" id="smo:SELMODRAFT_28101"/>
<dbReference type="CDD" id="cd05381">
    <property type="entry name" value="CAP_PR-1"/>
    <property type="match status" value="1"/>
</dbReference>
<keyword evidence="5" id="KW-1185">Reference proteome</keyword>
<protein>
    <recommendedName>
        <fullName evidence="3">SCP domain-containing protein</fullName>
    </recommendedName>
</protein>
<evidence type="ECO:0000313" key="5">
    <source>
        <dbReference type="Proteomes" id="UP000001514"/>
    </source>
</evidence>
<organism evidence="5">
    <name type="scientific">Selaginella moellendorffii</name>
    <name type="common">Spikemoss</name>
    <dbReference type="NCBI Taxonomy" id="88036"/>
    <lineage>
        <taxon>Eukaryota</taxon>
        <taxon>Viridiplantae</taxon>
        <taxon>Streptophyta</taxon>
        <taxon>Embryophyta</taxon>
        <taxon>Tracheophyta</taxon>
        <taxon>Lycopodiopsida</taxon>
        <taxon>Selaginellales</taxon>
        <taxon>Selaginellaceae</taxon>
        <taxon>Selaginella</taxon>
    </lineage>
</organism>
<dbReference type="Gramene" id="EFJ33998">
    <property type="protein sequence ID" value="EFJ33998"/>
    <property type="gene ID" value="SELMODRAFT_28101"/>
</dbReference>
<dbReference type="STRING" id="88036.D8R230"/>
<dbReference type="GO" id="GO:0005615">
    <property type="term" value="C:extracellular space"/>
    <property type="evidence" value="ECO:0000318"/>
    <property type="project" value="GO_Central"/>
</dbReference>
<sequence>DFLDAHNSARASVSTSPRIPPLSWSTDAAAFATQWITSLRDTKNCGLVHSGNRAYGENLYKWQGSPGLPPPNPAEAVKSWVSERTDYTYATNSCAAGKVCGHYTQVVWRNTQRVGCASITCPGNALLVSCNYDPPGNWVGQKPY</sequence>
<dbReference type="Gene3D" id="3.40.33.10">
    <property type="entry name" value="CAP"/>
    <property type="match status" value="1"/>
</dbReference>
<dbReference type="PROSITE" id="PS01010">
    <property type="entry name" value="CRISP_2"/>
    <property type="match status" value="1"/>
</dbReference>
<feature type="non-terminal residue" evidence="4">
    <location>
        <position position="1"/>
    </location>
</feature>
<evidence type="ECO:0000256" key="2">
    <source>
        <dbReference type="ARBA" id="ARBA00023265"/>
    </source>
</evidence>
<comment type="function">
    <text evidence="1">Probably involved in the defense reaction of plants against pathogens.</text>
</comment>
<keyword evidence="2" id="KW-0568">Pathogenesis-related protein</keyword>
<dbReference type="EMBL" id="GL377570">
    <property type="protein sequence ID" value="EFJ33998.1"/>
    <property type="molecule type" value="Genomic_DNA"/>
</dbReference>
<dbReference type="PROSITE" id="PS01009">
    <property type="entry name" value="CRISP_1"/>
    <property type="match status" value="1"/>
</dbReference>
<proteinExistence type="predicted"/>
<dbReference type="FunCoup" id="D8R230">
    <property type="interactions" value="501"/>
</dbReference>
<feature type="non-terminal residue" evidence="4">
    <location>
        <position position="144"/>
    </location>
</feature>
<gene>
    <name evidence="4" type="ORF">SELMODRAFT_28101</name>
</gene>
<reference evidence="4 5" key="1">
    <citation type="journal article" date="2011" name="Science">
        <title>The Selaginella genome identifies genetic changes associated with the evolution of vascular plants.</title>
        <authorList>
            <person name="Banks J.A."/>
            <person name="Nishiyama T."/>
            <person name="Hasebe M."/>
            <person name="Bowman J.L."/>
            <person name="Gribskov M."/>
            <person name="dePamphilis C."/>
            <person name="Albert V.A."/>
            <person name="Aono N."/>
            <person name="Aoyama T."/>
            <person name="Ambrose B.A."/>
            <person name="Ashton N.W."/>
            <person name="Axtell M.J."/>
            <person name="Barker E."/>
            <person name="Barker M.S."/>
            <person name="Bennetzen J.L."/>
            <person name="Bonawitz N.D."/>
            <person name="Chapple C."/>
            <person name="Cheng C."/>
            <person name="Correa L.G."/>
            <person name="Dacre M."/>
            <person name="DeBarry J."/>
            <person name="Dreyer I."/>
            <person name="Elias M."/>
            <person name="Engstrom E.M."/>
            <person name="Estelle M."/>
            <person name="Feng L."/>
            <person name="Finet C."/>
            <person name="Floyd S.K."/>
            <person name="Frommer W.B."/>
            <person name="Fujita T."/>
            <person name="Gramzow L."/>
            <person name="Gutensohn M."/>
            <person name="Harholt J."/>
            <person name="Hattori M."/>
            <person name="Heyl A."/>
            <person name="Hirai T."/>
            <person name="Hiwatashi Y."/>
            <person name="Ishikawa M."/>
            <person name="Iwata M."/>
            <person name="Karol K.G."/>
            <person name="Koehler B."/>
            <person name="Kolukisaoglu U."/>
            <person name="Kubo M."/>
            <person name="Kurata T."/>
            <person name="Lalonde S."/>
            <person name="Li K."/>
            <person name="Li Y."/>
            <person name="Litt A."/>
            <person name="Lyons E."/>
            <person name="Manning G."/>
            <person name="Maruyama T."/>
            <person name="Michael T.P."/>
            <person name="Mikami K."/>
            <person name="Miyazaki S."/>
            <person name="Morinaga S."/>
            <person name="Murata T."/>
            <person name="Mueller-Roeber B."/>
            <person name="Nelson D.R."/>
            <person name="Obara M."/>
            <person name="Oguri Y."/>
            <person name="Olmstead R.G."/>
            <person name="Onodera N."/>
            <person name="Petersen B.L."/>
            <person name="Pils B."/>
            <person name="Prigge M."/>
            <person name="Rensing S.A."/>
            <person name="Riano-Pachon D.M."/>
            <person name="Roberts A.W."/>
            <person name="Sato Y."/>
            <person name="Scheller H.V."/>
            <person name="Schulz B."/>
            <person name="Schulz C."/>
            <person name="Shakirov E.V."/>
            <person name="Shibagaki N."/>
            <person name="Shinohara N."/>
            <person name="Shippen D.E."/>
            <person name="Soerensen I."/>
            <person name="Sotooka R."/>
            <person name="Sugimoto N."/>
            <person name="Sugita M."/>
            <person name="Sumikawa N."/>
            <person name="Tanurdzic M."/>
            <person name="Theissen G."/>
            <person name="Ulvskov P."/>
            <person name="Wakazuki S."/>
            <person name="Weng J.K."/>
            <person name="Willats W.W."/>
            <person name="Wipf D."/>
            <person name="Wolf P.G."/>
            <person name="Yang L."/>
            <person name="Zimmer A.D."/>
            <person name="Zhu Q."/>
            <person name="Mitros T."/>
            <person name="Hellsten U."/>
            <person name="Loque D."/>
            <person name="Otillar R."/>
            <person name="Salamov A."/>
            <person name="Schmutz J."/>
            <person name="Shapiro H."/>
            <person name="Lindquist E."/>
            <person name="Lucas S."/>
            <person name="Rokhsar D."/>
            <person name="Grigoriev I.V."/>
        </authorList>
    </citation>
    <scope>NUCLEOTIDE SEQUENCE [LARGE SCALE GENOMIC DNA]</scope>
</reference>
<dbReference type="HOGENOM" id="CLU_035730_8_4_1"/>
<dbReference type="SMART" id="SM00198">
    <property type="entry name" value="SCP"/>
    <property type="match status" value="1"/>
</dbReference>
<dbReference type="PANTHER" id="PTHR10334">
    <property type="entry name" value="CYSTEINE-RICH SECRETORY PROTEIN-RELATED"/>
    <property type="match status" value="1"/>
</dbReference>
<accession>D8R230</accession>
<name>D8R230_SELML</name>
<dbReference type="PRINTS" id="PR00837">
    <property type="entry name" value="V5TPXLIKE"/>
</dbReference>
<dbReference type="InterPro" id="IPR018244">
    <property type="entry name" value="Allrgn_V5/Tpx1_CS"/>
</dbReference>
<dbReference type="InterPro" id="IPR002413">
    <property type="entry name" value="V5_allergen-like"/>
</dbReference>
<evidence type="ECO:0000313" key="4">
    <source>
        <dbReference type="EMBL" id="EFJ33998.1"/>
    </source>
</evidence>
<dbReference type="PRINTS" id="PR00838">
    <property type="entry name" value="V5ALLERGEN"/>
</dbReference>
<evidence type="ECO:0000259" key="3">
    <source>
        <dbReference type="SMART" id="SM00198"/>
    </source>
</evidence>
<dbReference type="InterPro" id="IPR001283">
    <property type="entry name" value="CRISP-related"/>
</dbReference>
<keyword evidence="2" id="KW-0611">Plant defense</keyword>
<dbReference type="Proteomes" id="UP000001514">
    <property type="component" value="Unassembled WGS sequence"/>
</dbReference>
<dbReference type="OrthoDB" id="337038at2759"/>
<evidence type="ECO:0000256" key="1">
    <source>
        <dbReference type="ARBA" id="ARBA00003143"/>
    </source>
</evidence>
<feature type="domain" description="SCP" evidence="3">
    <location>
        <begin position="1"/>
        <end position="140"/>
    </location>
</feature>
<dbReference type="InParanoid" id="D8R230"/>
<dbReference type="FunFam" id="3.40.33.10:FF:000004">
    <property type="entry name" value="CAP, cysteine-rich secretory protein, antigen 5"/>
    <property type="match status" value="1"/>
</dbReference>
<dbReference type="InterPro" id="IPR014044">
    <property type="entry name" value="CAP_dom"/>
</dbReference>